<dbReference type="SUPFAM" id="SSF53335">
    <property type="entry name" value="S-adenosyl-L-methionine-dependent methyltransferases"/>
    <property type="match status" value="1"/>
</dbReference>
<dbReference type="Proteomes" id="UP000799302">
    <property type="component" value="Unassembled WGS sequence"/>
</dbReference>
<gene>
    <name evidence="5" type="ORF">BT63DRAFT_432833</name>
</gene>
<proteinExistence type="predicted"/>
<evidence type="ECO:0000313" key="6">
    <source>
        <dbReference type="Proteomes" id="UP000799302"/>
    </source>
</evidence>
<dbReference type="InterPro" id="IPR036390">
    <property type="entry name" value="WH_DNA-bd_sf"/>
</dbReference>
<evidence type="ECO:0000256" key="3">
    <source>
        <dbReference type="ARBA" id="ARBA00022691"/>
    </source>
</evidence>
<dbReference type="PANTHER" id="PTHR43712">
    <property type="entry name" value="PUTATIVE (AFU_ORTHOLOGUE AFUA_4G14580)-RELATED"/>
    <property type="match status" value="1"/>
</dbReference>
<protein>
    <submittedName>
        <fullName evidence="5">S-adenosyl-L-methionine-dependent methyltransferase</fullName>
    </submittedName>
</protein>
<dbReference type="InterPro" id="IPR029063">
    <property type="entry name" value="SAM-dependent_MTases_sf"/>
</dbReference>
<keyword evidence="6" id="KW-1185">Reference proteome</keyword>
<keyword evidence="2 5" id="KW-0808">Transferase</keyword>
<dbReference type="GO" id="GO:0032259">
    <property type="term" value="P:methylation"/>
    <property type="evidence" value="ECO:0007669"/>
    <property type="project" value="UniProtKB-KW"/>
</dbReference>
<dbReference type="InterPro" id="IPR001077">
    <property type="entry name" value="COMT_C"/>
</dbReference>
<dbReference type="GO" id="GO:0008171">
    <property type="term" value="F:O-methyltransferase activity"/>
    <property type="evidence" value="ECO:0007669"/>
    <property type="project" value="InterPro"/>
</dbReference>
<evidence type="ECO:0000259" key="4">
    <source>
        <dbReference type="Pfam" id="PF00891"/>
    </source>
</evidence>
<dbReference type="SUPFAM" id="SSF46785">
    <property type="entry name" value="Winged helix' DNA-binding domain"/>
    <property type="match status" value="1"/>
</dbReference>
<dbReference type="InterPro" id="IPR036388">
    <property type="entry name" value="WH-like_DNA-bd_sf"/>
</dbReference>
<dbReference type="OrthoDB" id="2410195at2759"/>
<evidence type="ECO:0000256" key="1">
    <source>
        <dbReference type="ARBA" id="ARBA00022603"/>
    </source>
</evidence>
<dbReference type="PANTHER" id="PTHR43712:SF16">
    <property type="entry name" value="O-METHYLTRANSFERASE ELCB"/>
    <property type="match status" value="1"/>
</dbReference>
<accession>A0A6A6UA01</accession>
<name>A0A6A6UA01_9PEZI</name>
<dbReference type="InterPro" id="IPR016461">
    <property type="entry name" value="COMT-like"/>
</dbReference>
<organism evidence="5 6">
    <name type="scientific">Microthyrium microscopicum</name>
    <dbReference type="NCBI Taxonomy" id="703497"/>
    <lineage>
        <taxon>Eukaryota</taxon>
        <taxon>Fungi</taxon>
        <taxon>Dikarya</taxon>
        <taxon>Ascomycota</taxon>
        <taxon>Pezizomycotina</taxon>
        <taxon>Dothideomycetes</taxon>
        <taxon>Dothideomycetes incertae sedis</taxon>
        <taxon>Microthyriales</taxon>
        <taxon>Microthyriaceae</taxon>
        <taxon>Microthyrium</taxon>
    </lineage>
</organism>
<dbReference type="AlphaFoldDB" id="A0A6A6UA01"/>
<keyword evidence="3" id="KW-0949">S-adenosyl-L-methionine</keyword>
<sequence length="426" mass="47041">MARTVELSNIISENTNKIDAHFKANDLPTPSFDVDSPLDFPVPITNVEIQTARRAVVLATQELHDLLVGPREHVRWLSWSYWDNLSIQAITTFNLANLVPLSGTTTYTALATATSQSTTNIKRLIRHAITARLFREPSPGLVAHSAASSVLARDPQMAAWASVCSGQFFGAAARAIDSMVATPSSEEPSEAGYALAHCPGVPMFQSIGKDPVLAKRFGAAMGSLTGGEGYEVSWVVDGYDWEAVNKKGGLVVDIGGSTGFVCAELAKKFPNIRFVVQDMQKTIDMGIAQCPPELKERIEFQAHDFYTEQPVKDADIYFFRWICHNQSDKYGVKMMRQLIPALKPGAKIVIHDNCLPVVGEDGYPDLWDEKITRSMDLTMLALLNAKERDDADWTQLFADADPRFKYLGHTQPEGSRMGIMEAVWMP</sequence>
<dbReference type="Pfam" id="PF00891">
    <property type="entry name" value="Methyltransf_2"/>
    <property type="match status" value="1"/>
</dbReference>
<dbReference type="EMBL" id="MU004235">
    <property type="protein sequence ID" value="KAF2669012.1"/>
    <property type="molecule type" value="Genomic_DNA"/>
</dbReference>
<feature type="domain" description="O-methyltransferase C-terminal" evidence="4">
    <location>
        <begin position="197"/>
        <end position="400"/>
    </location>
</feature>
<dbReference type="Gene3D" id="1.10.10.10">
    <property type="entry name" value="Winged helix-like DNA-binding domain superfamily/Winged helix DNA-binding domain"/>
    <property type="match status" value="1"/>
</dbReference>
<dbReference type="Gene3D" id="3.40.50.150">
    <property type="entry name" value="Vaccinia Virus protein VP39"/>
    <property type="match status" value="1"/>
</dbReference>
<evidence type="ECO:0000313" key="5">
    <source>
        <dbReference type="EMBL" id="KAF2669012.1"/>
    </source>
</evidence>
<evidence type="ECO:0000256" key="2">
    <source>
        <dbReference type="ARBA" id="ARBA00022679"/>
    </source>
</evidence>
<reference evidence="5" key="1">
    <citation type="journal article" date="2020" name="Stud. Mycol.">
        <title>101 Dothideomycetes genomes: a test case for predicting lifestyles and emergence of pathogens.</title>
        <authorList>
            <person name="Haridas S."/>
            <person name="Albert R."/>
            <person name="Binder M."/>
            <person name="Bloem J."/>
            <person name="Labutti K."/>
            <person name="Salamov A."/>
            <person name="Andreopoulos B."/>
            <person name="Baker S."/>
            <person name="Barry K."/>
            <person name="Bills G."/>
            <person name="Bluhm B."/>
            <person name="Cannon C."/>
            <person name="Castanera R."/>
            <person name="Culley D."/>
            <person name="Daum C."/>
            <person name="Ezra D."/>
            <person name="Gonzalez J."/>
            <person name="Henrissat B."/>
            <person name="Kuo A."/>
            <person name="Liang C."/>
            <person name="Lipzen A."/>
            <person name="Lutzoni F."/>
            <person name="Magnuson J."/>
            <person name="Mondo S."/>
            <person name="Nolan M."/>
            <person name="Ohm R."/>
            <person name="Pangilinan J."/>
            <person name="Park H.-J."/>
            <person name="Ramirez L."/>
            <person name="Alfaro M."/>
            <person name="Sun H."/>
            <person name="Tritt A."/>
            <person name="Yoshinaga Y."/>
            <person name="Zwiers L.-H."/>
            <person name="Turgeon B."/>
            <person name="Goodwin S."/>
            <person name="Spatafora J."/>
            <person name="Crous P."/>
            <person name="Grigoriev I."/>
        </authorList>
    </citation>
    <scope>NUCLEOTIDE SEQUENCE</scope>
    <source>
        <strain evidence="5">CBS 115976</strain>
    </source>
</reference>
<keyword evidence="1 5" id="KW-0489">Methyltransferase</keyword>
<dbReference type="PROSITE" id="PS51683">
    <property type="entry name" value="SAM_OMT_II"/>
    <property type="match status" value="1"/>
</dbReference>